<dbReference type="EMBL" id="JRJU01000005">
    <property type="protein sequence ID" value="KHF40957.1"/>
    <property type="molecule type" value="Genomic_DNA"/>
</dbReference>
<sequence>MLNRYLKEQSGITLIELLITLALFTMIIGIAFGVLTTTSKHNDKTQSHIDLRQEANIIITQLRQKHQAEIANYSVCVDELFISNHITVSEMLLKEAHVLDQACTENLIDPYEHLPVQFTIENKDYHFSVDTIIEGKQKEMYSEPIVIDIPDSGSEEDTFYTIVRNDNVFVYGSQLIFSGGDVEGPNATMIIRGNLETNQLNGGAFSNVSHIFIDGSAQLDGGSASLGSLTHPGDIIINGNLGLWSGSRNVYGDVYVNGNFRLKDARIFGNVYVNGDVELGWTPTLSEHTRIYYTGSLQHPNNYNQNILSKVIHQSEVETKQIPDLGIPQLRADDWYRNKGYDQTIRENNMKIFANNVNIQSYYDDQLGRHISTFTDAIIVSQGDITIGNNQWVNKMTGVLFAPNGKVTFHGTHFEGLVIARDGFHVTSGGTKVIFKNIDEYIENEADFPLGSSTN</sequence>
<dbReference type="eggNOG" id="COG4966">
    <property type="taxonomic scope" value="Bacteria"/>
</dbReference>
<keyword evidence="3" id="KW-1133">Transmembrane helix</keyword>
<accession>A0A0B0IJB1</accession>
<dbReference type="OrthoDB" id="2080124at2"/>
<comment type="caution">
    <text evidence="4">The sequence shown here is derived from an EMBL/GenBank/DDBJ whole genome shotgun (WGS) entry which is preliminary data.</text>
</comment>
<evidence type="ECO:0000313" key="4">
    <source>
        <dbReference type="EMBL" id="KHF40957.1"/>
    </source>
</evidence>
<protein>
    <recommendedName>
        <fullName evidence="6">Prepilin-type N-terminal cleavage/methylation domain-containing protein</fullName>
    </recommendedName>
</protein>
<dbReference type="Proteomes" id="UP000030832">
    <property type="component" value="Unassembled WGS sequence"/>
</dbReference>
<proteinExistence type="predicted"/>
<dbReference type="PROSITE" id="PS00409">
    <property type="entry name" value="PROKAR_NTER_METHYL"/>
    <property type="match status" value="1"/>
</dbReference>
<organism evidence="4 5">
    <name type="scientific">Halalkalibacter okhensis</name>
    <dbReference type="NCBI Taxonomy" id="333138"/>
    <lineage>
        <taxon>Bacteria</taxon>
        <taxon>Bacillati</taxon>
        <taxon>Bacillota</taxon>
        <taxon>Bacilli</taxon>
        <taxon>Bacillales</taxon>
        <taxon>Bacillaceae</taxon>
        <taxon>Halalkalibacter</taxon>
    </lineage>
</organism>
<dbReference type="GO" id="GO:0009986">
    <property type="term" value="C:cell surface"/>
    <property type="evidence" value="ECO:0007669"/>
    <property type="project" value="UniProtKB-SubCell"/>
</dbReference>
<evidence type="ECO:0008006" key="6">
    <source>
        <dbReference type="Google" id="ProtNLM"/>
    </source>
</evidence>
<feature type="transmembrane region" description="Helical" evidence="3">
    <location>
        <begin position="12"/>
        <end position="35"/>
    </location>
</feature>
<keyword evidence="3" id="KW-0472">Membrane</keyword>
<comment type="subcellular location">
    <subcellularLocation>
        <location evidence="1">Cell surface</location>
    </subcellularLocation>
</comment>
<dbReference type="STRING" id="333138.LQ50_06095"/>
<keyword evidence="5" id="KW-1185">Reference proteome</keyword>
<evidence type="ECO:0000256" key="3">
    <source>
        <dbReference type="SAM" id="Phobius"/>
    </source>
</evidence>
<dbReference type="Pfam" id="PF07963">
    <property type="entry name" value="N_methyl"/>
    <property type="match status" value="1"/>
</dbReference>
<evidence type="ECO:0000256" key="1">
    <source>
        <dbReference type="ARBA" id="ARBA00004241"/>
    </source>
</evidence>
<evidence type="ECO:0000313" key="5">
    <source>
        <dbReference type="Proteomes" id="UP000030832"/>
    </source>
</evidence>
<dbReference type="AlphaFoldDB" id="A0A0B0IJB1"/>
<gene>
    <name evidence="4" type="ORF">LQ50_06095</name>
</gene>
<dbReference type="GO" id="GO:0030420">
    <property type="term" value="P:establishment of competence for transformation"/>
    <property type="evidence" value="ECO:0007669"/>
    <property type="project" value="UniProtKB-KW"/>
</dbReference>
<keyword evidence="3" id="KW-0812">Transmembrane</keyword>
<reference evidence="4 5" key="1">
    <citation type="submission" date="2014-09" db="EMBL/GenBank/DDBJ databases">
        <title>Genome sequencing and annotation of Bacillus Okhensis strain Kh10-101T.</title>
        <authorList>
            <person name="Prakash J.S."/>
        </authorList>
    </citation>
    <scope>NUCLEOTIDE SEQUENCE [LARGE SCALE GENOMIC DNA]</scope>
    <source>
        <strain evidence="5">Kh10-101T</strain>
    </source>
</reference>
<evidence type="ECO:0000256" key="2">
    <source>
        <dbReference type="ARBA" id="ARBA00023287"/>
    </source>
</evidence>
<dbReference type="InterPro" id="IPR012902">
    <property type="entry name" value="N_methyl_site"/>
</dbReference>
<name>A0A0B0IJB1_9BACI</name>
<dbReference type="RefSeq" id="WP_034626980.1">
    <property type="nucleotide sequence ID" value="NZ_JRJU01000005.1"/>
</dbReference>
<keyword evidence="2" id="KW-0178">Competence</keyword>